<dbReference type="Pfam" id="PF00096">
    <property type="entry name" value="zf-C2H2"/>
    <property type="match status" value="1"/>
</dbReference>
<dbReference type="InterPro" id="IPR013087">
    <property type="entry name" value="Znf_C2H2_type"/>
</dbReference>
<dbReference type="Gene3D" id="3.30.160.60">
    <property type="entry name" value="Classic Zinc Finger"/>
    <property type="match status" value="2"/>
</dbReference>
<feature type="compositionally biased region" description="Polar residues" evidence="9">
    <location>
        <begin position="247"/>
        <end position="256"/>
    </location>
</feature>
<evidence type="ECO:0000313" key="11">
    <source>
        <dbReference type="EMBL" id="KAL3428004.1"/>
    </source>
</evidence>
<dbReference type="SUPFAM" id="SSF57667">
    <property type="entry name" value="beta-beta-alpha zinc fingers"/>
    <property type="match status" value="1"/>
</dbReference>
<evidence type="ECO:0000256" key="1">
    <source>
        <dbReference type="ARBA" id="ARBA00004123"/>
    </source>
</evidence>
<feature type="domain" description="C2H2-type" evidence="10">
    <location>
        <begin position="161"/>
        <end position="193"/>
    </location>
</feature>
<feature type="region of interest" description="Disordered" evidence="9">
    <location>
        <begin position="52"/>
        <end position="97"/>
    </location>
</feature>
<evidence type="ECO:0000256" key="8">
    <source>
        <dbReference type="PROSITE-ProRule" id="PRU00042"/>
    </source>
</evidence>
<feature type="compositionally biased region" description="Basic and acidic residues" evidence="9">
    <location>
        <begin position="206"/>
        <end position="226"/>
    </location>
</feature>
<dbReference type="PANTHER" id="PTHR46179:SF13">
    <property type="entry name" value="C2H2-TYPE DOMAIN-CONTAINING PROTEIN"/>
    <property type="match status" value="1"/>
</dbReference>
<keyword evidence="3 8" id="KW-0863">Zinc-finger</keyword>
<dbReference type="PROSITE" id="PS50157">
    <property type="entry name" value="ZINC_FINGER_C2H2_2"/>
    <property type="match status" value="2"/>
</dbReference>
<keyword evidence="4" id="KW-0862">Zinc</keyword>
<gene>
    <name evidence="11" type="ORF">PVAG01_01513</name>
</gene>
<dbReference type="SMART" id="SM00355">
    <property type="entry name" value="ZnF_C2H2"/>
    <property type="match status" value="2"/>
</dbReference>
<evidence type="ECO:0000256" key="4">
    <source>
        <dbReference type="ARBA" id="ARBA00022833"/>
    </source>
</evidence>
<keyword evidence="6" id="KW-0804">Transcription</keyword>
<dbReference type="PROSITE" id="PS00028">
    <property type="entry name" value="ZINC_FINGER_C2H2_1"/>
    <property type="match status" value="1"/>
</dbReference>
<dbReference type="EMBL" id="JBFCZG010000001">
    <property type="protein sequence ID" value="KAL3428004.1"/>
    <property type="molecule type" value="Genomic_DNA"/>
</dbReference>
<feature type="compositionally biased region" description="Basic and acidic residues" evidence="9">
    <location>
        <begin position="17"/>
        <end position="31"/>
    </location>
</feature>
<evidence type="ECO:0000256" key="5">
    <source>
        <dbReference type="ARBA" id="ARBA00023015"/>
    </source>
</evidence>
<evidence type="ECO:0000256" key="9">
    <source>
        <dbReference type="SAM" id="MobiDB-lite"/>
    </source>
</evidence>
<evidence type="ECO:0000313" key="12">
    <source>
        <dbReference type="Proteomes" id="UP001629113"/>
    </source>
</evidence>
<feature type="region of interest" description="Disordered" evidence="9">
    <location>
        <begin position="201"/>
        <end position="262"/>
    </location>
</feature>
<feature type="region of interest" description="Disordered" evidence="9">
    <location>
        <begin position="1"/>
        <end position="33"/>
    </location>
</feature>
<keyword evidence="5" id="KW-0805">Transcription regulation</keyword>
<feature type="domain" description="C2H2-type" evidence="10">
    <location>
        <begin position="194"/>
        <end position="223"/>
    </location>
</feature>
<dbReference type="InterPro" id="IPR051061">
    <property type="entry name" value="Zinc_finger_trans_reg"/>
</dbReference>
<sequence length="340" mass="37458">MMSRPTLKRPSLPGRDSSGKRVDILNDDSHSVRAPAMMPAISTILPRHSIDSIHPSYISSPSTPNLTRADSYDSQNTGESNSPRTPSTPYESSSMDGRLSFSADAYPVYTQQPQYEDFHSMKSAPAQAFYPPSMPTQFFQDEQAYDEEASYVSDRGNPRRFPCKFAAVHNCTKTFTTSGHASRHARIHSAEKSVACTHPGCTKKFTRADNMKQHLDTHSKDKDRSRNASKSQSTRPSVLYAPAGVRKQSSASSTANHLHRSVSEERLDPALFSISTSPPPYTILRPGLSPTMSMTSTASESEQQVLAYRMPPRQPQRMKSGLDTLASLATAELQSPNVGR</sequence>
<evidence type="ECO:0000256" key="2">
    <source>
        <dbReference type="ARBA" id="ARBA00022723"/>
    </source>
</evidence>
<dbReference type="InterPro" id="IPR036236">
    <property type="entry name" value="Znf_C2H2_sf"/>
</dbReference>
<accession>A0ABR4PXK8</accession>
<organism evidence="11 12">
    <name type="scientific">Phlyctema vagabunda</name>
    <dbReference type="NCBI Taxonomy" id="108571"/>
    <lineage>
        <taxon>Eukaryota</taxon>
        <taxon>Fungi</taxon>
        <taxon>Dikarya</taxon>
        <taxon>Ascomycota</taxon>
        <taxon>Pezizomycotina</taxon>
        <taxon>Leotiomycetes</taxon>
        <taxon>Helotiales</taxon>
        <taxon>Dermateaceae</taxon>
        <taxon>Phlyctema</taxon>
    </lineage>
</organism>
<comment type="subcellular location">
    <subcellularLocation>
        <location evidence="1">Nucleus</location>
    </subcellularLocation>
</comment>
<keyword evidence="7" id="KW-0539">Nucleus</keyword>
<feature type="compositionally biased region" description="Polar residues" evidence="9">
    <location>
        <begin position="57"/>
        <end position="95"/>
    </location>
</feature>
<dbReference type="PANTHER" id="PTHR46179">
    <property type="entry name" value="ZINC FINGER PROTEIN"/>
    <property type="match status" value="1"/>
</dbReference>
<evidence type="ECO:0000256" key="3">
    <source>
        <dbReference type="ARBA" id="ARBA00022771"/>
    </source>
</evidence>
<evidence type="ECO:0000256" key="6">
    <source>
        <dbReference type="ARBA" id="ARBA00023163"/>
    </source>
</evidence>
<keyword evidence="2" id="KW-0479">Metal-binding</keyword>
<evidence type="ECO:0000256" key="7">
    <source>
        <dbReference type="ARBA" id="ARBA00023242"/>
    </source>
</evidence>
<keyword evidence="12" id="KW-1185">Reference proteome</keyword>
<comment type="caution">
    <text evidence="11">The sequence shown here is derived from an EMBL/GenBank/DDBJ whole genome shotgun (WGS) entry which is preliminary data.</text>
</comment>
<evidence type="ECO:0000259" key="10">
    <source>
        <dbReference type="PROSITE" id="PS50157"/>
    </source>
</evidence>
<reference evidence="11 12" key="1">
    <citation type="submission" date="2024-06" db="EMBL/GenBank/DDBJ databases">
        <title>Complete genome of Phlyctema vagabunda strain 19-DSS-EL-015.</title>
        <authorList>
            <person name="Fiorenzani C."/>
        </authorList>
    </citation>
    <scope>NUCLEOTIDE SEQUENCE [LARGE SCALE GENOMIC DNA]</scope>
    <source>
        <strain evidence="11 12">19-DSS-EL-015</strain>
    </source>
</reference>
<proteinExistence type="predicted"/>
<protein>
    <recommendedName>
        <fullName evidence="10">C2H2-type domain-containing protein</fullName>
    </recommendedName>
</protein>
<dbReference type="Proteomes" id="UP001629113">
    <property type="component" value="Unassembled WGS sequence"/>
</dbReference>
<name>A0ABR4PXK8_9HELO</name>